<dbReference type="Proteomes" id="UP000249890">
    <property type="component" value="Chromosome"/>
</dbReference>
<evidence type="ECO:0000313" key="2">
    <source>
        <dbReference type="Proteomes" id="UP000249890"/>
    </source>
</evidence>
<organism evidence="1 2">
    <name type="scientific">Paenibacillus donghaensis</name>
    <dbReference type="NCBI Taxonomy" id="414771"/>
    <lineage>
        <taxon>Bacteria</taxon>
        <taxon>Bacillati</taxon>
        <taxon>Bacillota</taxon>
        <taxon>Bacilli</taxon>
        <taxon>Bacillales</taxon>
        <taxon>Paenibacillaceae</taxon>
        <taxon>Paenibacillus</taxon>
    </lineage>
</organism>
<dbReference type="PROSITE" id="PS51257">
    <property type="entry name" value="PROKAR_LIPOPROTEIN"/>
    <property type="match status" value="1"/>
</dbReference>
<accession>A0A2Z2KSM8</accession>
<gene>
    <name evidence="1" type="ORF">B9T62_29975</name>
</gene>
<keyword evidence="2" id="KW-1185">Reference proteome</keyword>
<dbReference type="EMBL" id="CP021780">
    <property type="protein sequence ID" value="ASA24612.1"/>
    <property type="molecule type" value="Genomic_DNA"/>
</dbReference>
<dbReference type="KEGG" id="pdh:B9T62_29975"/>
<evidence type="ECO:0000313" key="1">
    <source>
        <dbReference type="EMBL" id="ASA24612.1"/>
    </source>
</evidence>
<dbReference type="AlphaFoldDB" id="A0A2Z2KSM8"/>
<sequence length="189" mass="20486">MKYTTRQILMVSCLTVMVVGGCSNVSKDANSVSPTSSTVPTITEVATGPVGGVTEDELTKLTYTDQQKKDILIAAQKAGLKTVYIPTIGAGPDDSLNLVEVDGNTLILKFVRQAIAESAEEIKPSEEVGDGKTAQLNDTVNGKWIPAEKGSSVNFLYFKLDKTYVKYYSSKPFFEQDFEASARSMIPLE</sequence>
<proteinExistence type="predicted"/>
<evidence type="ECO:0008006" key="3">
    <source>
        <dbReference type="Google" id="ProtNLM"/>
    </source>
</evidence>
<name>A0A2Z2KSM8_9BACL</name>
<reference evidence="1 2" key="1">
    <citation type="submission" date="2017-06" db="EMBL/GenBank/DDBJ databases">
        <title>Complete genome sequence of Paenibacillus donghaensis KCTC 13049T isolated from East Sea sediment, South Korea.</title>
        <authorList>
            <person name="Jung B.K."/>
            <person name="Hong S.-J."/>
            <person name="Shin J.-H."/>
        </authorList>
    </citation>
    <scope>NUCLEOTIDE SEQUENCE [LARGE SCALE GENOMIC DNA]</scope>
    <source>
        <strain evidence="1 2">KCTC 13049</strain>
    </source>
</reference>
<protein>
    <recommendedName>
        <fullName evidence="3">DUF4367 domain-containing protein</fullName>
    </recommendedName>
</protein>